<dbReference type="Pfam" id="PF02174">
    <property type="entry name" value="IRS"/>
    <property type="match status" value="1"/>
</dbReference>
<evidence type="ECO:0000256" key="5">
    <source>
        <dbReference type="SAM" id="MobiDB-lite"/>
    </source>
</evidence>
<dbReference type="GO" id="GO:0005925">
    <property type="term" value="C:focal adhesion"/>
    <property type="evidence" value="ECO:0007669"/>
    <property type="project" value="UniProtKB-SubCell"/>
</dbReference>
<evidence type="ECO:0000256" key="3">
    <source>
        <dbReference type="ARBA" id="ARBA00023212"/>
    </source>
</evidence>
<dbReference type="PANTHER" id="PTHR19981">
    <property type="entry name" value="TALIN"/>
    <property type="match status" value="1"/>
</dbReference>
<dbReference type="InterPro" id="IPR054060">
    <property type="entry name" value="TLN1-like_RS"/>
</dbReference>
<dbReference type="InterPro" id="IPR035964">
    <property type="entry name" value="I/LWEQ_dom_sf"/>
</dbReference>
<dbReference type="GO" id="GO:0005856">
    <property type="term" value="C:cytoskeleton"/>
    <property type="evidence" value="ECO:0007669"/>
    <property type="project" value="UniProtKB-SubCell"/>
</dbReference>
<dbReference type="InterPro" id="IPR015009">
    <property type="entry name" value="Vinculin-bd_dom"/>
</dbReference>
<dbReference type="Pfam" id="PF08913">
    <property type="entry name" value="VBS"/>
    <property type="match status" value="1"/>
</dbReference>
<dbReference type="CDD" id="cd14473">
    <property type="entry name" value="FERM_B-lobe"/>
    <property type="match status" value="1"/>
</dbReference>
<feature type="domain" description="FERM" evidence="6">
    <location>
        <begin position="88"/>
        <end position="406"/>
    </location>
</feature>
<dbReference type="RefSeq" id="XP_019824293.2">
    <property type="nucleotide sequence ID" value="XM_019968734.2"/>
</dbReference>
<dbReference type="CTD" id="83660"/>
<dbReference type="InterPro" id="IPR019747">
    <property type="entry name" value="FERM_CS"/>
</dbReference>
<dbReference type="InterPro" id="IPR011993">
    <property type="entry name" value="PH-like_dom_sf"/>
</dbReference>
<protein>
    <submittedName>
        <fullName evidence="9 10">Talin-2 isoform X1</fullName>
    </submittedName>
</protein>
<evidence type="ECO:0000313" key="8">
    <source>
        <dbReference type="Proteomes" id="UP001652663"/>
    </source>
</evidence>
<evidence type="ECO:0000313" key="10">
    <source>
        <dbReference type="RefSeq" id="XP_019824292.2"/>
    </source>
</evidence>
<dbReference type="Pfam" id="PF21896">
    <property type="entry name" value="Talin_IBS2B"/>
    <property type="match status" value="3"/>
</dbReference>
<name>A0A6P5CEH4_BOSIN</name>
<dbReference type="InterPro" id="IPR015224">
    <property type="entry name" value="Talin_cent"/>
</dbReference>
<sequence length="2553" mass="272695">MVALSLKICVRHCNVVKTMQFEPSTAVYDACRVIRERVPEAQTGQASDYGLFLSDEDPRKGIWLEAGRTLDYYMLRNGDILEYKKKQRPQKIRMLDGSVKTVMVDDSKTVGELLVTICSRIGITNYEEYSLIQETIEEKKEEGTGTLKKDRTLLRDERKMEKLKAKLHTDDDLNWLDHSRTFREQGVDENETLLLRRKFFYSDQNVDSRDPVQLNLLYVQARDDILNGSHPVSFEKACEFGGFQAQIQFGPHVEHKHKPGFLDLKEFLPKEYIKQRGAEKRIFQEHKNCGEMSEIEAKVKYVKLARSLRTYGVSFFLVKEKMKGKNKLVPRLLGITKDSVMRVDEKTKEVLQEWPLTTVKRWAASPKSFTLDFGEYQESYYSVQTTEGEQISQLIAGYIDIILKKKQSKDRFGLEGDEESTMLEESVSPKKSTIPQQQFNRTGKVEHGSVALPAVMRSGSSGPETFNVGSMPSPQQQVMVGQMHRGHMPPLTSAQQALMGTINTSMHAVQQAQDDLSELDSLPPLGQDMASRVWVQNKVDESKHEIHSQVDAITAGTASVVNLTAGDPADTDYTAVGCAITTISSNLTEMSKGVKLLAALMDDEVGSGEDLLRAARTLAGAVSDLLKAVQPTSGEPRQTVLTAAGSIGQASGDLLRQIGENETDERFQDVLMSLAKAVANAAAMLVLKAKNVAQVAEDTVLQNRVIAAATQCALSTSQLVACAKVVSPTISSPVCQEQLIEAGKLVDRSVENCVRACQAATDDTELLKQVSAAASVVSQALHDLLQHVRQFASRGEPIGRYDQATDTIMCVTESIFSSMGDAGEMVRQARVLAQATSDLVNAMRSDAEAEIDMENSKKLLAAAKLLADSTARMVEAAKGAAANPENEDQQQRLREAAEGLRVATNAAAQNAIKKKIVNRLEVAAKQAAAAATQTIAASQNAAVSNKNPAAQQQLVQSCKAVADHIPQLVQGVRGSQAQAEDLSAQLALIISSQNFLQPGSKMVSSAKAAVPTVSDQAAAMQLSQCAKNLATSLAELRTASQKAHEACGPMEIDSALSTVQTLKSELQDAKMAAVESQLKPLPGETLEKCAQDLGSTSKAVGSSMAQLLTCAAQGNEHYTGETRLHDALRPGVAARETAQALKTLAQAARGVAASTSDPAAARAMLDSARDVMEGSAMLIQEAKQALIAPGDAESQQRLAQVAKAVSHSLNNCVNCLPGQKDVDVALKSIGESSKKLLVDSLPPSTKPFQEAQSELNQAAADLNQSAGEVVHATRGQSGELAAASGKFSDDFDEFLDAGIEMAGQAQTKEDQIQVIGNLKNISMASSKLLLAAKSLSVDPGAPNAKNLLAAAARAVTESINQLITLCTQQAPGQKECDNALRELETVKGMLDNPNEPVSDLSYFDCIESVMENSKVLGESMAGISQNAKTGDLPAFGECVGIASKALCGLTEAAAQAAYLVGVSDPNSQAGHQGLVDPIQFARANQAIQMACQNLVDPGSSPSQVLSAATIVAKHTSALCNACRIASSKTGNPVAKRHFVQSAKEVANSTANLVKTIKALDGDFSEDNRNKCRVATAPLIAAVENLTAFASNPEFVSVPAQISSEGSQAQEPILVSAKTMLESSSYLIRTARSLAINPKDPPTWSVLAGHSHTVSDSIKSLITSIRDKAPGQRECDFSIDSINRCIRDIEQASLAAVSQSLATRDDISVEALQEQLTSVVQEIGHLIDPIATAARGEAAQLGHKVTQLASYFEPLILAAVGVASKILDHQQQMTVLDQTKTLAESALQMLYAAKEGGGNPKAQHTHDAITEAAQLMKEAVDDIMVTLNEAASEVGLVGGMVDAIAEAMSKLDEGTPPEPKGTFVDYQTTVVKYSKAIAVTAQEMMTKSVTNPEELGGLASQMTSDYGHLALQGQLAAATAEPEEIGFQIRTRVQDLGHGCIFLVQKAGALQVCPTDSYTKRELIECARAVTEKVSLVLSALQAGNKGTQACITAATAVSGIIADLDTTIMFATAGTLNAENNETFADHRENILKTAKALVEDTKLLVSGAASTPDKLAQAAQSSAATITQLAEVVKLGAASLGSDDPETQVVLINAIKDVAKALSDLIGATKGAASKPADDPSMYQLKGAAKVMVTNVTSLLKTVKAVEDEATRGTRALEATIEYMKQELTVFQSKEVPEKTSSPEESIRMTKGITMATAKAVAAGNSCRQEDVIATANLSRKAVSDMLTACKQASFHPDVSEEVRTRALRYGTECTLGYLDLLEHVLVILQKPTPELKHQLAAFSKRVAGAVTELIQAAEAMKGTEWVDPEDPTVIAETELLGAAASIEAAAKKLEQLKPRAKPKQADETLDFEEQILEAAKSIAAATSALVKSASAAQRELVAQGKVGSIPANAADDGQWSQGLISAARMVAAATSSLCEAANASVQGHASEEKLISSAKQVAASTAQLLVACKVKADQDSEAMRRLQAAGNAVKRASDNLVRAAQKAAFGKADDDDVVVKTKFVGGIAQIIAAQEEMLKKERELEEARKKLAQIRQQQYKFLPTELREDEG</sequence>
<dbReference type="CDD" id="cd17174">
    <property type="entry name" value="FERM_F1_TLN2"/>
    <property type="match status" value="1"/>
</dbReference>
<evidence type="ECO:0000313" key="14">
    <source>
        <dbReference type="RefSeq" id="XP_070653577.1"/>
    </source>
</evidence>
<dbReference type="GeneID" id="109565067"/>
<dbReference type="InterPro" id="IPR037438">
    <property type="entry name" value="Talin1/2-RS"/>
</dbReference>
<accession>A0A6P5CEH4</accession>
<keyword evidence="2" id="KW-0963">Cytoplasm</keyword>
<dbReference type="InterPro" id="IPR035963">
    <property type="entry name" value="FERM_2"/>
</dbReference>
<dbReference type="InterPro" id="IPR019749">
    <property type="entry name" value="Band_41_domain"/>
</dbReference>
<dbReference type="InterPro" id="IPR019748">
    <property type="entry name" value="FERM_central"/>
</dbReference>
<dbReference type="GO" id="GO:0005886">
    <property type="term" value="C:plasma membrane"/>
    <property type="evidence" value="ECO:0007669"/>
    <property type="project" value="UniProtKB-SubCell"/>
</dbReference>
<dbReference type="Pfam" id="PF16511">
    <property type="entry name" value="FERM_f0"/>
    <property type="match status" value="1"/>
</dbReference>
<dbReference type="CDD" id="cd17172">
    <property type="entry name" value="FERM_F0_TLN2"/>
    <property type="match status" value="1"/>
</dbReference>
<dbReference type="Pfam" id="PF09379">
    <property type="entry name" value="FERM_N"/>
    <property type="match status" value="1"/>
</dbReference>
<gene>
    <name evidence="9 10 11 12 13 14 15 16" type="primary">TLN2</name>
</gene>
<keyword evidence="3" id="KW-0206">Cytoskeleton</keyword>
<dbReference type="Pfam" id="PF21865">
    <property type="entry name" value="TLN1-like_RS"/>
    <property type="match status" value="3"/>
</dbReference>
<dbReference type="InterPro" id="IPR014352">
    <property type="entry name" value="FERM/acyl-CoA-bd_prot_sf"/>
</dbReference>
<dbReference type="GO" id="GO:0005200">
    <property type="term" value="F:structural constituent of cytoskeleton"/>
    <property type="evidence" value="ECO:0007669"/>
    <property type="project" value="InterPro"/>
</dbReference>
<dbReference type="Gene3D" id="1.20.1420.10">
    <property type="entry name" value="Talin, central domain"/>
    <property type="match status" value="7"/>
</dbReference>
<dbReference type="PANTHER" id="PTHR19981:SF34">
    <property type="entry name" value="TALIN-2"/>
    <property type="match status" value="1"/>
</dbReference>
<dbReference type="SUPFAM" id="SSF47220">
    <property type="entry name" value="alpha-catenin/vinculin-like"/>
    <property type="match status" value="5"/>
</dbReference>
<evidence type="ECO:0000256" key="4">
    <source>
        <dbReference type="SAM" id="Coils"/>
    </source>
</evidence>
<dbReference type="KEGG" id="biu:109565067"/>
<dbReference type="Proteomes" id="UP001652663">
    <property type="component" value="Chromosome 10"/>
</dbReference>
<dbReference type="Pfam" id="PF21692">
    <property type="entry name" value="Talin_R4"/>
    <property type="match status" value="1"/>
</dbReference>
<evidence type="ECO:0000313" key="16">
    <source>
        <dbReference type="RefSeq" id="XP_070653579.1"/>
    </source>
</evidence>
<dbReference type="CDD" id="cd12150">
    <property type="entry name" value="talin-RS"/>
    <property type="match status" value="1"/>
</dbReference>
<dbReference type="Gene3D" id="1.20.80.10">
    <property type="match status" value="1"/>
</dbReference>
<evidence type="ECO:0000313" key="9">
    <source>
        <dbReference type="RefSeq" id="XP_019824291.2"/>
    </source>
</evidence>
<comment type="subcellular location">
    <subcellularLocation>
        <location evidence="1">Cytoplasm</location>
        <location evidence="1">Cytoskeleton</location>
    </subcellularLocation>
</comment>
<dbReference type="InterPro" id="IPR029071">
    <property type="entry name" value="Ubiquitin-like_domsf"/>
</dbReference>
<feature type="compositionally biased region" description="Polar residues" evidence="5">
    <location>
        <begin position="429"/>
        <end position="441"/>
    </location>
</feature>
<dbReference type="RefSeq" id="XP_070653577.1">
    <property type="nucleotide sequence ID" value="XM_070797476.1"/>
</dbReference>
<feature type="region of interest" description="Disordered" evidence="5">
    <location>
        <begin position="413"/>
        <end position="443"/>
    </location>
</feature>
<dbReference type="PROSITE" id="PS00661">
    <property type="entry name" value="FERM_2"/>
    <property type="match status" value="1"/>
</dbReference>
<dbReference type="InterPro" id="IPR054082">
    <property type="entry name" value="Talin_IBS2B"/>
</dbReference>
<dbReference type="SUPFAM" id="SSF109885">
    <property type="entry name" value="I/LWEQ domain"/>
    <property type="match status" value="4"/>
</dbReference>
<dbReference type="RefSeq" id="XP_019824292.2">
    <property type="nucleotide sequence ID" value="XM_019968733.2"/>
</dbReference>
<dbReference type="GO" id="GO:0051015">
    <property type="term" value="F:actin filament binding"/>
    <property type="evidence" value="ECO:0007669"/>
    <property type="project" value="InterPro"/>
</dbReference>
<dbReference type="InterPro" id="IPR000299">
    <property type="entry name" value="FERM_domain"/>
</dbReference>
<dbReference type="CDD" id="cd10569">
    <property type="entry name" value="FERM_C_Talin"/>
    <property type="match status" value="1"/>
</dbReference>
<dbReference type="InterPro" id="IPR032425">
    <property type="entry name" value="FERM_f0"/>
</dbReference>
<evidence type="ECO:0000259" key="7">
    <source>
        <dbReference type="PROSITE" id="PS50945"/>
    </source>
</evidence>
<dbReference type="RefSeq" id="XP_019824294.2">
    <property type="nucleotide sequence ID" value="XM_019968735.2"/>
</dbReference>
<dbReference type="SUPFAM" id="SSF109880">
    <property type="entry name" value="A middle domain of Talin 1"/>
    <property type="match status" value="1"/>
</dbReference>
<dbReference type="SUPFAM" id="SSF50729">
    <property type="entry name" value="PH domain-like"/>
    <property type="match status" value="1"/>
</dbReference>
<dbReference type="Gene3D" id="2.30.29.30">
    <property type="entry name" value="Pleckstrin-homology domain (PH domain)/Phosphotyrosine-binding domain (PTB)"/>
    <property type="match status" value="1"/>
</dbReference>
<reference evidence="9 10" key="1">
    <citation type="submission" date="2025-05" db="UniProtKB">
        <authorList>
            <consortium name="RefSeq"/>
        </authorList>
    </citation>
    <scope>IDENTIFICATION</scope>
    <source>
        <tissue evidence="9 10">Blood</tissue>
    </source>
</reference>
<dbReference type="InterPro" id="IPR002558">
    <property type="entry name" value="ILWEQ_dom"/>
</dbReference>
<dbReference type="SUPFAM" id="SSF47031">
    <property type="entry name" value="Second domain of FERM"/>
    <property type="match status" value="1"/>
</dbReference>
<evidence type="ECO:0000313" key="11">
    <source>
        <dbReference type="RefSeq" id="XP_019824293.2"/>
    </source>
</evidence>
<dbReference type="RefSeq" id="XP_070653578.1">
    <property type="nucleotide sequence ID" value="XM_070797477.1"/>
</dbReference>
<dbReference type="GO" id="GO:0030036">
    <property type="term" value="P:actin cytoskeleton organization"/>
    <property type="evidence" value="ECO:0007669"/>
    <property type="project" value="TreeGrafter"/>
</dbReference>
<dbReference type="InterPro" id="IPR049108">
    <property type="entry name" value="Talin_R4"/>
</dbReference>
<keyword evidence="4" id="KW-0175">Coiled coil</keyword>
<evidence type="ECO:0000313" key="13">
    <source>
        <dbReference type="RefSeq" id="XP_019824296.2"/>
    </source>
</evidence>
<dbReference type="OrthoDB" id="10262320at2759"/>
<keyword evidence="8" id="KW-1185">Reference proteome</keyword>
<dbReference type="GO" id="GO:0001726">
    <property type="term" value="C:ruffle"/>
    <property type="evidence" value="ECO:0007669"/>
    <property type="project" value="InterPro"/>
</dbReference>
<dbReference type="GO" id="GO:0005737">
    <property type="term" value="C:cytoplasm"/>
    <property type="evidence" value="ECO:0007669"/>
    <property type="project" value="TreeGrafter"/>
</dbReference>
<dbReference type="SUPFAM" id="SSF54236">
    <property type="entry name" value="Ubiquitin-like"/>
    <property type="match status" value="1"/>
</dbReference>
<dbReference type="InterPro" id="IPR057346">
    <property type="entry name" value="Talin1/2_VBS2"/>
</dbReference>
<dbReference type="PROSITE" id="PS50945">
    <property type="entry name" value="I_LWEQ"/>
    <property type="match status" value="1"/>
</dbReference>
<dbReference type="SMART" id="SM00307">
    <property type="entry name" value="ILWEQ"/>
    <property type="match status" value="1"/>
</dbReference>
<dbReference type="SMART" id="SM00295">
    <property type="entry name" value="B41"/>
    <property type="match status" value="1"/>
</dbReference>
<dbReference type="InterPro" id="IPR018979">
    <property type="entry name" value="FERM_N"/>
</dbReference>
<feature type="coiled-coil region" evidence="4">
    <location>
        <begin position="2512"/>
        <end position="2539"/>
    </location>
</feature>
<dbReference type="InterPro" id="IPR036723">
    <property type="entry name" value="Alpha-catenin/vinculin-like_sf"/>
</dbReference>
<dbReference type="Gene3D" id="3.10.20.90">
    <property type="entry name" value="Phosphatidylinositol 3-kinase Catalytic Subunit, Chain A, domain 1"/>
    <property type="match status" value="2"/>
</dbReference>
<dbReference type="RefSeq" id="XP_019824296.2">
    <property type="nucleotide sequence ID" value="XM_019968737.2"/>
</dbReference>
<dbReference type="GO" id="GO:0034329">
    <property type="term" value="P:cell junction assembly"/>
    <property type="evidence" value="ECO:0007669"/>
    <property type="project" value="UniProtKB-ARBA"/>
</dbReference>
<dbReference type="InterPro" id="IPR002404">
    <property type="entry name" value="IRS_PTB"/>
</dbReference>
<dbReference type="RefSeq" id="XP_019824291.2">
    <property type="nucleotide sequence ID" value="XM_019968732.2"/>
</dbReference>
<evidence type="ECO:0000259" key="6">
    <source>
        <dbReference type="PROSITE" id="PS50057"/>
    </source>
</evidence>
<dbReference type="GO" id="GO:0098609">
    <property type="term" value="P:cell-cell adhesion"/>
    <property type="evidence" value="ECO:0007669"/>
    <property type="project" value="TreeGrafter"/>
</dbReference>
<evidence type="ECO:0000256" key="2">
    <source>
        <dbReference type="ARBA" id="ARBA00022490"/>
    </source>
</evidence>
<dbReference type="RefSeq" id="XP_070653579.1">
    <property type="nucleotide sequence ID" value="XM_070797478.1"/>
</dbReference>
<dbReference type="Pfam" id="PF01608">
    <property type="entry name" value="I_LWEQ"/>
    <property type="match status" value="2"/>
</dbReference>
<dbReference type="Gene3D" id="1.20.120.230">
    <property type="entry name" value="Alpha-catenin/vinculin-like"/>
    <property type="match status" value="5"/>
</dbReference>
<dbReference type="InterPro" id="IPR036476">
    <property type="entry name" value="Talin_cent_sf"/>
</dbReference>
<feature type="domain" description="I/LWEQ" evidence="7">
    <location>
        <begin position="2305"/>
        <end position="2544"/>
    </location>
</feature>
<evidence type="ECO:0000313" key="12">
    <source>
        <dbReference type="RefSeq" id="XP_019824294.2"/>
    </source>
</evidence>
<organism evidence="8 13">
    <name type="scientific">Bos indicus</name>
    <name type="common">Zebu</name>
    <dbReference type="NCBI Taxonomy" id="9915"/>
    <lineage>
        <taxon>Eukaryota</taxon>
        <taxon>Metazoa</taxon>
        <taxon>Chordata</taxon>
        <taxon>Craniata</taxon>
        <taxon>Vertebrata</taxon>
        <taxon>Euteleostomi</taxon>
        <taxon>Mammalia</taxon>
        <taxon>Eutheria</taxon>
        <taxon>Laurasiatheria</taxon>
        <taxon>Artiodactyla</taxon>
        <taxon>Ruminantia</taxon>
        <taxon>Pecora</taxon>
        <taxon>Bovidae</taxon>
        <taxon>Bovinae</taxon>
        <taxon>Bos</taxon>
    </lineage>
</organism>
<proteinExistence type="predicted"/>
<dbReference type="Gene3D" id="1.20.1410.10">
    <property type="entry name" value="I/LWEQ domain"/>
    <property type="match status" value="1"/>
</dbReference>
<dbReference type="SMART" id="SM01244">
    <property type="entry name" value="IRS"/>
    <property type="match status" value="1"/>
</dbReference>
<dbReference type="PROSITE" id="PS50057">
    <property type="entry name" value="FERM_3"/>
    <property type="match status" value="1"/>
</dbReference>
<dbReference type="Pfam" id="PF09141">
    <property type="entry name" value="Talin_middle"/>
    <property type="match status" value="1"/>
</dbReference>
<dbReference type="GO" id="GO:0005178">
    <property type="term" value="F:integrin binding"/>
    <property type="evidence" value="ECO:0007669"/>
    <property type="project" value="TreeGrafter"/>
</dbReference>
<dbReference type="Pfam" id="PF25177">
    <property type="entry name" value="Talin_VBS2"/>
    <property type="match status" value="1"/>
</dbReference>
<evidence type="ECO:0000313" key="15">
    <source>
        <dbReference type="RefSeq" id="XP_070653578.1"/>
    </source>
</evidence>
<evidence type="ECO:0000256" key="1">
    <source>
        <dbReference type="ARBA" id="ARBA00004245"/>
    </source>
</evidence>